<keyword evidence="7" id="KW-0808">Transferase</keyword>
<dbReference type="PANTHER" id="PTHR11062:SF389">
    <property type="entry name" value="EXOSTOSIN-LIKE PROTEIN-RELATED"/>
    <property type="match status" value="1"/>
</dbReference>
<evidence type="ECO:0000256" key="4">
    <source>
        <dbReference type="ARBA" id="ARBA00022968"/>
    </source>
</evidence>
<evidence type="ECO:0000256" key="3">
    <source>
        <dbReference type="ARBA" id="ARBA00022676"/>
    </source>
</evidence>
<sequence>MVEALYMGCVPVLIKDHYAKPFNDILDWRKFSIDFGLENIPNLKTILMRISQRKYIRLQRNGVQVRKHFVVNLPPKRYDVFHMILHSIWLRRLNTRIHDPHQP</sequence>
<dbReference type="InterPro" id="IPR004263">
    <property type="entry name" value="Exostosin"/>
</dbReference>
<name>A0A251T3A1_HELAN</name>
<evidence type="ECO:0000313" key="9">
    <source>
        <dbReference type="Proteomes" id="UP000215914"/>
    </source>
</evidence>
<dbReference type="GO" id="GO:0000139">
    <property type="term" value="C:Golgi membrane"/>
    <property type="evidence" value="ECO:0007669"/>
    <property type="project" value="UniProtKB-SubCell"/>
</dbReference>
<keyword evidence="3 7" id="KW-0328">Glycosyltransferase</keyword>
<dbReference type="EMBL" id="MNCJ02000316">
    <property type="protein sequence ID" value="KAF5821038.1"/>
    <property type="molecule type" value="Genomic_DNA"/>
</dbReference>
<evidence type="ECO:0000313" key="7">
    <source>
        <dbReference type="EMBL" id="KAF5821038.1"/>
    </source>
</evidence>
<dbReference type="AlphaFoldDB" id="A0A251T3A1"/>
<gene>
    <name evidence="8" type="ORF">HannXRQ_Chr12g0375421</name>
    <name evidence="7" type="ORF">HanXRQr2_Chr01g0009091</name>
</gene>
<keyword evidence="5" id="KW-0333">Golgi apparatus</keyword>
<evidence type="ECO:0000313" key="8">
    <source>
        <dbReference type="EMBL" id="OTG05600.1"/>
    </source>
</evidence>
<accession>A0A251T3A1</accession>
<comment type="subcellular location">
    <subcellularLocation>
        <location evidence="1">Golgi apparatus membrane</location>
        <topology evidence="1">Single-pass type II membrane protein</topology>
    </subcellularLocation>
</comment>
<feature type="domain" description="Exostosin GT47" evidence="6">
    <location>
        <begin position="1"/>
        <end position="49"/>
    </location>
</feature>
<dbReference type="Pfam" id="PF03016">
    <property type="entry name" value="Exostosin_GT47"/>
    <property type="match status" value="1"/>
</dbReference>
<reference evidence="7 9" key="1">
    <citation type="journal article" date="2017" name="Nature">
        <title>The sunflower genome provides insights into oil metabolism, flowering and Asterid evolution.</title>
        <authorList>
            <person name="Badouin H."/>
            <person name="Gouzy J."/>
            <person name="Grassa C.J."/>
            <person name="Murat F."/>
            <person name="Staton S.E."/>
            <person name="Cottret L."/>
            <person name="Lelandais-Briere C."/>
            <person name="Owens G.L."/>
            <person name="Carrere S."/>
            <person name="Mayjonade B."/>
            <person name="Legrand L."/>
            <person name="Gill N."/>
            <person name="Kane N.C."/>
            <person name="Bowers J.E."/>
            <person name="Hubner S."/>
            <person name="Bellec A."/>
            <person name="Berard A."/>
            <person name="Berges H."/>
            <person name="Blanchet N."/>
            <person name="Boniface M.C."/>
            <person name="Brunel D."/>
            <person name="Catrice O."/>
            <person name="Chaidir N."/>
            <person name="Claudel C."/>
            <person name="Donnadieu C."/>
            <person name="Faraut T."/>
            <person name="Fievet G."/>
            <person name="Helmstetter N."/>
            <person name="King M."/>
            <person name="Knapp S.J."/>
            <person name="Lai Z."/>
            <person name="Le Paslier M.C."/>
            <person name="Lippi Y."/>
            <person name="Lorenzon L."/>
            <person name="Mandel J.R."/>
            <person name="Marage G."/>
            <person name="Marchand G."/>
            <person name="Marquand E."/>
            <person name="Bret-Mestries E."/>
            <person name="Morien E."/>
            <person name="Nambeesan S."/>
            <person name="Nguyen T."/>
            <person name="Pegot-Espagnet P."/>
            <person name="Pouilly N."/>
            <person name="Raftis F."/>
            <person name="Sallet E."/>
            <person name="Schiex T."/>
            <person name="Thomas J."/>
            <person name="Vandecasteele C."/>
            <person name="Vares D."/>
            <person name="Vear F."/>
            <person name="Vautrin S."/>
            <person name="Crespi M."/>
            <person name="Mangin B."/>
            <person name="Burke J.M."/>
            <person name="Salse J."/>
            <person name="Munos S."/>
            <person name="Vincourt P."/>
            <person name="Rieseberg L.H."/>
            <person name="Langlade N.B."/>
        </authorList>
    </citation>
    <scope>NUCLEOTIDE SEQUENCE [LARGE SCALE GENOMIC DNA]</scope>
    <source>
        <strain evidence="9">cv. SF193</strain>
        <tissue evidence="7">Leaves</tissue>
    </source>
</reference>
<proteinExistence type="inferred from homology"/>
<keyword evidence="4" id="KW-0812">Transmembrane</keyword>
<evidence type="ECO:0000256" key="5">
    <source>
        <dbReference type="ARBA" id="ARBA00023034"/>
    </source>
</evidence>
<dbReference type="STRING" id="4232.A0A251T3A1"/>
<dbReference type="InParanoid" id="A0A251T3A1"/>
<keyword evidence="4" id="KW-0735">Signal-anchor</keyword>
<evidence type="ECO:0000259" key="6">
    <source>
        <dbReference type="Pfam" id="PF03016"/>
    </source>
</evidence>
<keyword evidence="9" id="KW-1185">Reference proteome</keyword>
<evidence type="ECO:0000256" key="1">
    <source>
        <dbReference type="ARBA" id="ARBA00004323"/>
    </source>
</evidence>
<evidence type="ECO:0000256" key="2">
    <source>
        <dbReference type="ARBA" id="ARBA00010271"/>
    </source>
</evidence>
<dbReference type="Proteomes" id="UP000215914">
    <property type="component" value="Chromosome 12"/>
</dbReference>
<dbReference type="Gramene" id="mRNA:HanXRQr2_Chr01g0009091">
    <property type="protein sequence ID" value="CDS:HanXRQr2_Chr01g0009091.1"/>
    <property type="gene ID" value="HanXRQr2_Chr01g0009091"/>
</dbReference>
<protein>
    <submittedName>
        <fullName evidence="8">Putative exostosin-like protein</fullName>
    </submittedName>
    <submittedName>
        <fullName evidence="7">Xylogalacturonan beta-1,3-xylosyltransferase</fullName>
        <ecNumber evidence="7">2.4.2.41</ecNumber>
    </submittedName>
</protein>
<reference evidence="7" key="3">
    <citation type="submission" date="2020-06" db="EMBL/GenBank/DDBJ databases">
        <title>Helianthus annuus Genome sequencing and assembly Release 2.</title>
        <authorList>
            <person name="Gouzy J."/>
            <person name="Langlade N."/>
            <person name="Munos S."/>
        </authorList>
    </citation>
    <scope>NUCLEOTIDE SEQUENCE</scope>
    <source>
        <tissue evidence="7">Leaves</tissue>
    </source>
</reference>
<organism evidence="8 9">
    <name type="scientific">Helianthus annuus</name>
    <name type="common">Common sunflower</name>
    <dbReference type="NCBI Taxonomy" id="4232"/>
    <lineage>
        <taxon>Eukaryota</taxon>
        <taxon>Viridiplantae</taxon>
        <taxon>Streptophyta</taxon>
        <taxon>Embryophyta</taxon>
        <taxon>Tracheophyta</taxon>
        <taxon>Spermatophyta</taxon>
        <taxon>Magnoliopsida</taxon>
        <taxon>eudicotyledons</taxon>
        <taxon>Gunneridae</taxon>
        <taxon>Pentapetalae</taxon>
        <taxon>asterids</taxon>
        <taxon>campanulids</taxon>
        <taxon>Asterales</taxon>
        <taxon>Asteraceae</taxon>
        <taxon>Asteroideae</taxon>
        <taxon>Heliantheae alliance</taxon>
        <taxon>Heliantheae</taxon>
        <taxon>Helianthus</taxon>
    </lineage>
</organism>
<dbReference type="EMBL" id="CM007901">
    <property type="protein sequence ID" value="OTG05600.1"/>
    <property type="molecule type" value="Genomic_DNA"/>
</dbReference>
<dbReference type="InterPro" id="IPR040911">
    <property type="entry name" value="Exostosin_GT47"/>
</dbReference>
<reference evidence="8" key="2">
    <citation type="submission" date="2017-02" db="EMBL/GenBank/DDBJ databases">
        <title>Sunflower complete genome.</title>
        <authorList>
            <person name="Langlade N."/>
            <person name="Munos S."/>
        </authorList>
    </citation>
    <scope>NUCLEOTIDE SEQUENCE [LARGE SCALE GENOMIC DNA]</scope>
    <source>
        <tissue evidence="8">Leaves</tissue>
    </source>
</reference>
<comment type="similarity">
    <text evidence="2">Belongs to the glycosyltransferase 47 family.</text>
</comment>
<dbReference type="GO" id="GO:0102983">
    <property type="term" value="F:xylogalacturonan beta-1,3-xylosyltransferase activity"/>
    <property type="evidence" value="ECO:0007669"/>
    <property type="project" value="UniProtKB-EC"/>
</dbReference>
<dbReference type="PANTHER" id="PTHR11062">
    <property type="entry name" value="EXOSTOSIN HEPARAN SULFATE GLYCOSYLTRANSFERASE -RELATED"/>
    <property type="match status" value="1"/>
</dbReference>
<dbReference type="EC" id="2.4.2.41" evidence="7"/>